<comment type="similarity">
    <text evidence="1">Belongs to the vitamin uptake transporter (VUT/ECF) (TC 2.A.88) family. Q precursor transporter subfamily.</text>
</comment>
<keyword evidence="3" id="KW-1185">Reference proteome</keyword>
<dbReference type="NCBIfam" id="TIGR00697">
    <property type="entry name" value="queuosine precursor transporter"/>
    <property type="match status" value="1"/>
</dbReference>
<dbReference type="PANTHER" id="PTHR34300">
    <property type="entry name" value="QUEUOSINE PRECURSOR TRANSPORTER-RELATED"/>
    <property type="match status" value="1"/>
</dbReference>
<organism evidence="2 3">
    <name type="scientific">Azorhizobium oxalatiphilum</name>
    <dbReference type="NCBI Taxonomy" id="980631"/>
    <lineage>
        <taxon>Bacteria</taxon>
        <taxon>Pseudomonadati</taxon>
        <taxon>Pseudomonadota</taxon>
        <taxon>Alphaproteobacteria</taxon>
        <taxon>Hyphomicrobiales</taxon>
        <taxon>Xanthobacteraceae</taxon>
        <taxon>Azorhizobium</taxon>
    </lineage>
</organism>
<keyword evidence="1" id="KW-0472">Membrane</keyword>
<evidence type="ECO:0000256" key="1">
    <source>
        <dbReference type="HAMAP-Rule" id="MF_02088"/>
    </source>
</evidence>
<dbReference type="EMBL" id="BMCT01000012">
    <property type="protein sequence ID" value="GGF87344.1"/>
    <property type="molecule type" value="Genomic_DNA"/>
</dbReference>
<dbReference type="Proteomes" id="UP000606044">
    <property type="component" value="Unassembled WGS sequence"/>
</dbReference>
<feature type="transmembrane region" description="Helical" evidence="1">
    <location>
        <begin position="127"/>
        <end position="147"/>
    </location>
</feature>
<dbReference type="AlphaFoldDB" id="A0A917FKZ0"/>
<keyword evidence="1" id="KW-0997">Cell inner membrane</keyword>
<feature type="transmembrane region" description="Helical" evidence="1">
    <location>
        <begin position="97"/>
        <end position="115"/>
    </location>
</feature>
<dbReference type="InterPro" id="IPR003744">
    <property type="entry name" value="YhhQ"/>
</dbReference>
<dbReference type="GO" id="GO:0005886">
    <property type="term" value="C:plasma membrane"/>
    <property type="evidence" value="ECO:0007669"/>
    <property type="project" value="UniProtKB-SubCell"/>
</dbReference>
<accession>A0A917FKZ0</accession>
<dbReference type="Pfam" id="PF02592">
    <property type="entry name" value="Vut_1"/>
    <property type="match status" value="2"/>
</dbReference>
<feature type="transmembrane region" description="Helical" evidence="1">
    <location>
        <begin position="74"/>
        <end position="91"/>
    </location>
</feature>
<evidence type="ECO:0000313" key="3">
    <source>
        <dbReference type="Proteomes" id="UP000606044"/>
    </source>
</evidence>
<reference evidence="2" key="2">
    <citation type="submission" date="2020-09" db="EMBL/GenBank/DDBJ databases">
        <authorList>
            <person name="Sun Q."/>
            <person name="Sedlacek I."/>
        </authorList>
    </citation>
    <scope>NUCLEOTIDE SEQUENCE</scope>
    <source>
        <strain evidence="2">CCM 7897</strain>
    </source>
</reference>
<proteinExistence type="inferred from homology"/>
<protein>
    <recommendedName>
        <fullName evidence="1">Probable queuosine precursor transporter</fullName>
        <shortName evidence="1">Q precursor transporter</shortName>
    </recommendedName>
</protein>
<keyword evidence="1" id="KW-0812">Transmembrane</keyword>
<reference evidence="2" key="1">
    <citation type="journal article" date="2014" name="Int. J. Syst. Evol. Microbiol.">
        <title>Complete genome sequence of Corynebacterium casei LMG S-19264T (=DSM 44701T), isolated from a smear-ripened cheese.</title>
        <authorList>
            <consortium name="US DOE Joint Genome Institute (JGI-PGF)"/>
            <person name="Walter F."/>
            <person name="Albersmeier A."/>
            <person name="Kalinowski J."/>
            <person name="Ruckert C."/>
        </authorList>
    </citation>
    <scope>NUCLEOTIDE SEQUENCE</scope>
    <source>
        <strain evidence="2">CCM 7897</strain>
    </source>
</reference>
<comment type="subcellular location">
    <subcellularLocation>
        <location evidence="1">Cell inner membrane</location>
        <topology evidence="1">Multi-pass membrane protein</topology>
    </subcellularLocation>
</comment>
<keyword evidence="1" id="KW-1003">Cell membrane</keyword>
<feature type="transmembrane region" description="Helical" evidence="1">
    <location>
        <begin position="45"/>
        <end position="62"/>
    </location>
</feature>
<comment type="caution">
    <text evidence="2">The sequence shown here is derived from an EMBL/GenBank/DDBJ whole genome shotgun (WGS) entry which is preliminary data.</text>
</comment>
<dbReference type="HAMAP" id="MF_02088">
    <property type="entry name" value="Q_prec_transport"/>
    <property type="match status" value="1"/>
</dbReference>
<keyword evidence="1" id="KW-0813">Transport</keyword>
<feature type="transmembrane region" description="Helical" evidence="1">
    <location>
        <begin position="12"/>
        <end position="33"/>
    </location>
</feature>
<gene>
    <name evidence="2" type="ORF">GCM10007301_54000</name>
</gene>
<sequence length="192" mass="20981">MRIFESAVKSEPRAFTLAVFAMCAAVLGANVLVQYPFTPFGLEDYLTYGAFTYPVTFLVNDLTNRRLGLARTRLVIYVGFALAVLLSIGLATPRIALASGAAFLSAQLLDATVFNRLRRRAWWMPPAMAGFVSSALDTVVFFSLAFAGTGLPWTSWALCDYGVKLAMILVFLGPYKAIIARMPVWQPAPARA</sequence>
<evidence type="ECO:0000313" key="2">
    <source>
        <dbReference type="EMBL" id="GGF87344.1"/>
    </source>
</evidence>
<keyword evidence="1" id="KW-1133">Transmembrane helix</keyword>
<comment type="function">
    <text evidence="1">Involved in the import of queuosine (Q) precursors, required for Q precursor salvage.</text>
</comment>
<dbReference type="PANTHER" id="PTHR34300:SF1">
    <property type="entry name" value="QUEUOSINE PRECURSOR TRANSPORTER"/>
    <property type="match status" value="1"/>
</dbReference>
<dbReference type="GO" id="GO:0022857">
    <property type="term" value="F:transmembrane transporter activity"/>
    <property type="evidence" value="ECO:0007669"/>
    <property type="project" value="UniProtKB-UniRule"/>
</dbReference>
<name>A0A917FKZ0_9HYPH</name>